<proteinExistence type="predicted"/>
<protein>
    <submittedName>
        <fullName evidence="3">ATP-binding protein</fullName>
    </submittedName>
</protein>
<keyword evidence="4" id="KW-1185">Reference proteome</keyword>
<dbReference type="Pfam" id="PF13581">
    <property type="entry name" value="HATPase_c_2"/>
    <property type="match status" value="1"/>
</dbReference>
<dbReference type="PANTHER" id="PTHR35526">
    <property type="entry name" value="ANTI-SIGMA-F FACTOR RSBW-RELATED"/>
    <property type="match status" value="1"/>
</dbReference>
<evidence type="ECO:0000313" key="3">
    <source>
        <dbReference type="EMBL" id="GCD97784.1"/>
    </source>
</evidence>
<gene>
    <name evidence="3" type="ORF">EHYA_05480</name>
</gene>
<reference evidence="3 4" key="1">
    <citation type="submission" date="2018-12" db="EMBL/GenBank/DDBJ databases">
        <title>Draft genome sequence of Embleya hyalina NBRC 13850T.</title>
        <authorList>
            <person name="Komaki H."/>
            <person name="Hosoyama A."/>
            <person name="Kimura A."/>
            <person name="Ichikawa N."/>
            <person name="Tamura T."/>
        </authorList>
    </citation>
    <scope>NUCLEOTIDE SEQUENCE [LARGE SCALE GENOMIC DNA]</scope>
    <source>
        <strain evidence="3 4">NBRC 13850</strain>
    </source>
</reference>
<organism evidence="3 4">
    <name type="scientific">Embleya hyalina</name>
    <dbReference type="NCBI Taxonomy" id="516124"/>
    <lineage>
        <taxon>Bacteria</taxon>
        <taxon>Bacillati</taxon>
        <taxon>Actinomycetota</taxon>
        <taxon>Actinomycetes</taxon>
        <taxon>Kitasatosporales</taxon>
        <taxon>Streptomycetaceae</taxon>
        <taxon>Embleya</taxon>
    </lineage>
</organism>
<evidence type="ECO:0000259" key="2">
    <source>
        <dbReference type="Pfam" id="PF13581"/>
    </source>
</evidence>
<evidence type="ECO:0000313" key="4">
    <source>
        <dbReference type="Proteomes" id="UP000286931"/>
    </source>
</evidence>
<dbReference type="EMBL" id="BIFH01000025">
    <property type="protein sequence ID" value="GCD97784.1"/>
    <property type="molecule type" value="Genomic_DNA"/>
</dbReference>
<comment type="caution">
    <text evidence="3">The sequence shown here is derived from an EMBL/GenBank/DDBJ whole genome shotgun (WGS) entry which is preliminary data.</text>
</comment>
<dbReference type="GO" id="GO:0005524">
    <property type="term" value="F:ATP binding"/>
    <property type="evidence" value="ECO:0007669"/>
    <property type="project" value="UniProtKB-KW"/>
</dbReference>
<keyword evidence="3" id="KW-0547">Nucleotide-binding</keyword>
<dbReference type="PANTHER" id="PTHR35526:SF3">
    <property type="entry name" value="ANTI-SIGMA-F FACTOR RSBW"/>
    <property type="match status" value="1"/>
</dbReference>
<sequence>MVDEPPASPHLRETIRWNVPPEPGTLRLVRHAVRDTLTAWGWTHERVHTAVWVTSELVGNTLRHTDAGAVLTLTPVPHGVRLTVTDTSPSPPVRRTPGPDGGHGLRVLDALAPGWTVELHPHGKSIHADIRT</sequence>
<dbReference type="CDD" id="cd16936">
    <property type="entry name" value="HATPase_RsbW-like"/>
    <property type="match status" value="1"/>
</dbReference>
<dbReference type="InterPro" id="IPR050267">
    <property type="entry name" value="Anti-sigma-factor_SerPK"/>
</dbReference>
<evidence type="ECO:0000256" key="1">
    <source>
        <dbReference type="ARBA" id="ARBA00022527"/>
    </source>
</evidence>
<dbReference type="GO" id="GO:0004674">
    <property type="term" value="F:protein serine/threonine kinase activity"/>
    <property type="evidence" value="ECO:0007669"/>
    <property type="project" value="UniProtKB-KW"/>
</dbReference>
<dbReference type="InterPro" id="IPR003594">
    <property type="entry name" value="HATPase_dom"/>
</dbReference>
<dbReference type="AlphaFoldDB" id="A0A401YT67"/>
<feature type="domain" description="Histidine kinase/HSP90-like ATPase" evidence="2">
    <location>
        <begin position="20"/>
        <end position="125"/>
    </location>
</feature>
<dbReference type="SUPFAM" id="SSF55874">
    <property type="entry name" value="ATPase domain of HSP90 chaperone/DNA topoisomerase II/histidine kinase"/>
    <property type="match status" value="1"/>
</dbReference>
<keyword evidence="1" id="KW-0723">Serine/threonine-protein kinase</keyword>
<dbReference type="InterPro" id="IPR036890">
    <property type="entry name" value="HATPase_C_sf"/>
</dbReference>
<dbReference type="Gene3D" id="3.30.565.10">
    <property type="entry name" value="Histidine kinase-like ATPase, C-terminal domain"/>
    <property type="match status" value="1"/>
</dbReference>
<accession>A0A401YT67</accession>
<dbReference type="Proteomes" id="UP000286931">
    <property type="component" value="Unassembled WGS sequence"/>
</dbReference>
<name>A0A401YT67_9ACTN</name>
<keyword evidence="1" id="KW-0418">Kinase</keyword>
<keyword evidence="1" id="KW-0808">Transferase</keyword>
<keyword evidence="3" id="KW-0067">ATP-binding</keyword>